<evidence type="ECO:0000256" key="2">
    <source>
        <dbReference type="SAM" id="Phobius"/>
    </source>
</evidence>
<accession>A0A316ZK51</accession>
<keyword evidence="2" id="KW-1133">Transmembrane helix</keyword>
<sequence length="264" mass="27912">MRRRAPQRAPLPRAVAVTPQPRSPPSPHPTHALTRRSLCSAAASHTAAFPTLLAEPPFPTTSTTMRFSAATVALVATLFAASAIASPIAGECCPPGAAVVAGWCSTAGPVGVEPVVAIEGVPGARGRRRRWSSSSHGARCHAGLWSSSACMRPRVARLVTAMSPRNDVARRTRPSSSPSHGGRCRRGRHPPPWTVGTMDGDVGVVVRGAASSSSRPTDATAGRRRRWSFAPCIHPTDHRLHLLTLRRPQSTPSRSRPAGAVSRR</sequence>
<reference evidence="3 4" key="1">
    <citation type="journal article" date="2018" name="Mol. Biol. Evol.">
        <title>Broad Genomic Sampling Reveals a Smut Pathogenic Ancestry of the Fungal Clade Ustilaginomycotina.</title>
        <authorList>
            <person name="Kijpornyongpan T."/>
            <person name="Mondo S.J."/>
            <person name="Barry K."/>
            <person name="Sandor L."/>
            <person name="Lee J."/>
            <person name="Lipzen A."/>
            <person name="Pangilinan J."/>
            <person name="LaButti K."/>
            <person name="Hainaut M."/>
            <person name="Henrissat B."/>
            <person name="Grigoriev I.V."/>
            <person name="Spatafora J.W."/>
            <person name="Aime M.C."/>
        </authorList>
    </citation>
    <scope>NUCLEOTIDE SEQUENCE [LARGE SCALE GENOMIC DNA]</scope>
    <source>
        <strain evidence="3 4">MCA 4186</strain>
    </source>
</reference>
<keyword evidence="4" id="KW-1185">Reference proteome</keyword>
<proteinExistence type="predicted"/>
<organism evidence="3 4">
    <name type="scientific">Tilletiopsis washingtonensis</name>
    <dbReference type="NCBI Taxonomy" id="58919"/>
    <lineage>
        <taxon>Eukaryota</taxon>
        <taxon>Fungi</taxon>
        <taxon>Dikarya</taxon>
        <taxon>Basidiomycota</taxon>
        <taxon>Ustilaginomycotina</taxon>
        <taxon>Exobasidiomycetes</taxon>
        <taxon>Entylomatales</taxon>
        <taxon>Entylomatales incertae sedis</taxon>
        <taxon>Tilletiopsis</taxon>
    </lineage>
</organism>
<gene>
    <name evidence="3" type="ORF">FA09DRAFT_112583</name>
</gene>
<feature type="region of interest" description="Disordered" evidence="1">
    <location>
        <begin position="245"/>
        <end position="264"/>
    </location>
</feature>
<dbReference type="EMBL" id="KZ819284">
    <property type="protein sequence ID" value="PWO00746.1"/>
    <property type="molecule type" value="Genomic_DNA"/>
</dbReference>
<feature type="compositionally biased region" description="Low complexity" evidence="1">
    <location>
        <begin position="245"/>
        <end position="257"/>
    </location>
</feature>
<dbReference type="AlphaFoldDB" id="A0A316ZK51"/>
<evidence type="ECO:0000313" key="3">
    <source>
        <dbReference type="EMBL" id="PWO00746.1"/>
    </source>
</evidence>
<evidence type="ECO:0000256" key="1">
    <source>
        <dbReference type="SAM" id="MobiDB-lite"/>
    </source>
</evidence>
<protein>
    <submittedName>
        <fullName evidence="3">Uncharacterized protein</fullName>
    </submittedName>
</protein>
<feature type="compositionally biased region" description="Low complexity" evidence="1">
    <location>
        <begin position="7"/>
        <end position="20"/>
    </location>
</feature>
<name>A0A316ZK51_9BASI</name>
<feature type="transmembrane region" description="Helical" evidence="2">
    <location>
        <begin position="67"/>
        <end position="85"/>
    </location>
</feature>
<evidence type="ECO:0000313" key="4">
    <source>
        <dbReference type="Proteomes" id="UP000245946"/>
    </source>
</evidence>
<feature type="region of interest" description="Disordered" evidence="1">
    <location>
        <begin position="162"/>
        <end position="199"/>
    </location>
</feature>
<keyword evidence="2" id="KW-0472">Membrane</keyword>
<feature type="region of interest" description="Disordered" evidence="1">
    <location>
        <begin position="1"/>
        <end position="32"/>
    </location>
</feature>
<keyword evidence="2" id="KW-0812">Transmembrane</keyword>
<dbReference type="Proteomes" id="UP000245946">
    <property type="component" value="Unassembled WGS sequence"/>
</dbReference>
<dbReference type="GeneID" id="37266546"/>
<dbReference type="RefSeq" id="XP_025601024.1">
    <property type="nucleotide sequence ID" value="XM_025739000.1"/>
</dbReference>